<accession>X0RSE2</accession>
<reference evidence="1" key="1">
    <citation type="journal article" date="2014" name="Front. Microbiol.">
        <title>High frequency of phylogenetically diverse reductive dehalogenase-homologous genes in deep subseafloor sedimentary metagenomes.</title>
        <authorList>
            <person name="Kawai M."/>
            <person name="Futagami T."/>
            <person name="Toyoda A."/>
            <person name="Takaki Y."/>
            <person name="Nishi S."/>
            <person name="Hori S."/>
            <person name="Arai W."/>
            <person name="Tsubouchi T."/>
            <person name="Morono Y."/>
            <person name="Uchiyama I."/>
            <person name="Ito T."/>
            <person name="Fujiyama A."/>
            <person name="Inagaki F."/>
            <person name="Takami H."/>
        </authorList>
    </citation>
    <scope>NUCLEOTIDE SEQUENCE</scope>
    <source>
        <strain evidence="1">Expedition CK06-06</strain>
    </source>
</reference>
<dbReference type="AlphaFoldDB" id="X0RSE2"/>
<gene>
    <name evidence="1" type="ORF">S01H1_10454</name>
</gene>
<feature type="non-terminal residue" evidence="1">
    <location>
        <position position="197"/>
    </location>
</feature>
<proteinExistence type="predicted"/>
<comment type="caution">
    <text evidence="1">The sequence shown here is derived from an EMBL/GenBank/DDBJ whole genome shotgun (WGS) entry which is preliminary data.</text>
</comment>
<evidence type="ECO:0000313" key="1">
    <source>
        <dbReference type="EMBL" id="GAF71769.1"/>
    </source>
</evidence>
<sequence length="197" mass="22590">MNSETYNKFQTIIGHLVAKRDNKESLTGINISNLFKPDEDIDETVARNINAAFLICLSGDAHPKYHEAEEYLSEIKQHPSLREIASFYLKGLSLIQREIENFCSDGSLHERKLNELYSWIVNESSSSQQSDNLEKLHSFFFPEGKSILSRTSEMIDALRDKRTIILKKLNPYPVRNLAEEILFTSNILLTTPPKSKN</sequence>
<name>X0RSE2_9ZZZZ</name>
<dbReference type="EMBL" id="BARS01005330">
    <property type="protein sequence ID" value="GAF71769.1"/>
    <property type="molecule type" value="Genomic_DNA"/>
</dbReference>
<protein>
    <submittedName>
        <fullName evidence="1">Uncharacterized protein</fullName>
    </submittedName>
</protein>
<organism evidence="1">
    <name type="scientific">marine sediment metagenome</name>
    <dbReference type="NCBI Taxonomy" id="412755"/>
    <lineage>
        <taxon>unclassified sequences</taxon>
        <taxon>metagenomes</taxon>
        <taxon>ecological metagenomes</taxon>
    </lineage>
</organism>